<sequence>MVFVIAKGKLIGKVLLVKADDEDMVKELLVFDEDDEIVGCFTNAEIEVFSNSDFVVFSG</sequence>
<evidence type="ECO:0000313" key="1">
    <source>
        <dbReference type="EMBL" id="GAH43344.1"/>
    </source>
</evidence>
<protein>
    <submittedName>
        <fullName evidence="1">Uncharacterized protein</fullName>
    </submittedName>
</protein>
<comment type="caution">
    <text evidence="1">The sequence shown here is derived from an EMBL/GenBank/DDBJ whole genome shotgun (WGS) entry which is preliminary data.</text>
</comment>
<reference evidence="1" key="1">
    <citation type="journal article" date="2014" name="Front. Microbiol.">
        <title>High frequency of phylogenetically diverse reductive dehalogenase-homologous genes in deep subseafloor sedimentary metagenomes.</title>
        <authorList>
            <person name="Kawai M."/>
            <person name="Futagami T."/>
            <person name="Toyoda A."/>
            <person name="Takaki Y."/>
            <person name="Nishi S."/>
            <person name="Hori S."/>
            <person name="Arai W."/>
            <person name="Tsubouchi T."/>
            <person name="Morono Y."/>
            <person name="Uchiyama I."/>
            <person name="Ito T."/>
            <person name="Fujiyama A."/>
            <person name="Inagaki F."/>
            <person name="Takami H."/>
        </authorList>
    </citation>
    <scope>NUCLEOTIDE SEQUENCE</scope>
    <source>
        <strain evidence="1">Expedition CK06-06</strain>
    </source>
</reference>
<accession>X1GNZ2</accession>
<organism evidence="1">
    <name type="scientific">marine sediment metagenome</name>
    <dbReference type="NCBI Taxonomy" id="412755"/>
    <lineage>
        <taxon>unclassified sequences</taxon>
        <taxon>metagenomes</taxon>
        <taxon>ecological metagenomes</taxon>
    </lineage>
</organism>
<dbReference type="AlphaFoldDB" id="X1GNZ2"/>
<gene>
    <name evidence="1" type="ORF">S03H2_19065</name>
</gene>
<proteinExistence type="predicted"/>
<dbReference type="EMBL" id="BARU01009935">
    <property type="protein sequence ID" value="GAH43344.1"/>
    <property type="molecule type" value="Genomic_DNA"/>
</dbReference>
<name>X1GNZ2_9ZZZZ</name>